<feature type="compositionally biased region" description="Low complexity" evidence="5">
    <location>
        <begin position="322"/>
        <end position="336"/>
    </location>
</feature>
<dbReference type="PANTHER" id="PTHR42953:SF1">
    <property type="entry name" value="METAL-BINDING PROTEIN HI_0362-RELATED"/>
    <property type="match status" value="1"/>
</dbReference>
<dbReference type="InterPro" id="IPR006127">
    <property type="entry name" value="ZnuA-like"/>
</dbReference>
<keyword evidence="4 6" id="KW-0732">Signal</keyword>
<evidence type="ECO:0000313" key="7">
    <source>
        <dbReference type="EMBL" id="ETY71353.1"/>
    </source>
</evidence>
<name>W4N8F3_9BIFI</name>
<evidence type="ECO:0000256" key="5">
    <source>
        <dbReference type="SAM" id="MobiDB-lite"/>
    </source>
</evidence>
<feature type="compositionally biased region" description="Acidic residues" evidence="5">
    <location>
        <begin position="337"/>
        <end position="348"/>
    </location>
</feature>
<sequence>MRLHQRSLLRAIATGIVTCMVFGATACFGHGSADDQPTSSSSTTAQTSPITVVASVNQWGSLAEQIGGTHVKVTSILGSTSVDAHDFEPKTADIAILQKAQVVVSNGAGYDTWATKNLTKGSVSVSAAQMVGAMEGDNPHLWFSNDARNAMAKELADTYSRIMPARKKYFADRLSAWNKRESKVEKAMKSFSNKHKGATYAATEAVAYYLMSDMGFDDKTPEGYAQSAASDGEPAPADLQAFQELLEKHQVDLLVNNVQEASDATNLLTGTAQKSDVPVFDVTEQMPADQSNLTSWILSLVTSLTEMMTTNGAEDDSSENETASPGESSDSASPSEDATEEPQPDPGK</sequence>
<evidence type="ECO:0000256" key="2">
    <source>
        <dbReference type="ARBA" id="ARBA00022448"/>
    </source>
</evidence>
<dbReference type="Proteomes" id="UP000019155">
    <property type="component" value="Unassembled WGS sequence"/>
</dbReference>
<dbReference type="Pfam" id="PF01297">
    <property type="entry name" value="ZnuA"/>
    <property type="match status" value="1"/>
</dbReference>
<evidence type="ECO:0000256" key="3">
    <source>
        <dbReference type="ARBA" id="ARBA00022723"/>
    </source>
</evidence>
<evidence type="ECO:0000256" key="1">
    <source>
        <dbReference type="ARBA" id="ARBA00004196"/>
    </source>
</evidence>
<accession>W4N8F3</accession>
<proteinExistence type="predicted"/>
<dbReference type="eggNOG" id="COG0803">
    <property type="taxonomic scope" value="Bacteria"/>
</dbReference>
<dbReference type="InterPro" id="IPR050492">
    <property type="entry name" value="Bact_metal-bind_prot9"/>
</dbReference>
<reference evidence="7 8" key="1">
    <citation type="journal article" date="2014" name="Genome Announc.">
        <title>The Genome Sequence of Bifidobacterium moukalabense DSM 27321 Highlights the Close Phylogenetic Relatedness with the Bifidobacterium dentium Taxon.</title>
        <authorList>
            <person name="Lugli G.A."/>
            <person name="Duranti S."/>
            <person name="Milani C."/>
            <person name="Turroni F."/>
            <person name="Viappiani A."/>
            <person name="Mangifesta M."/>
            <person name="van Sinderen D."/>
            <person name="Ventura M."/>
        </authorList>
    </citation>
    <scope>NUCLEOTIDE SEQUENCE [LARGE SCALE GENOMIC DNA]</scope>
    <source>
        <strain evidence="7 8">DSM 27321</strain>
    </source>
</reference>
<protein>
    <submittedName>
        <fullName evidence="7">ABC transporter substrate-binding protein</fullName>
    </submittedName>
</protein>
<feature type="chain" id="PRO_5039420319" evidence="6">
    <location>
        <begin position="27"/>
        <end position="348"/>
    </location>
</feature>
<dbReference type="STRING" id="1435051.BMOU_0841"/>
<dbReference type="PATRIC" id="fig|1435051.3.peg.832"/>
<dbReference type="PROSITE" id="PS51257">
    <property type="entry name" value="PROKAR_LIPOPROTEIN"/>
    <property type="match status" value="1"/>
</dbReference>
<feature type="signal peptide" evidence="6">
    <location>
        <begin position="1"/>
        <end position="26"/>
    </location>
</feature>
<evidence type="ECO:0000313" key="8">
    <source>
        <dbReference type="Proteomes" id="UP000019155"/>
    </source>
</evidence>
<organism evidence="7 8">
    <name type="scientific">Bifidobacterium moukalabense DSM 27321</name>
    <dbReference type="NCBI Taxonomy" id="1435051"/>
    <lineage>
        <taxon>Bacteria</taxon>
        <taxon>Bacillati</taxon>
        <taxon>Actinomycetota</taxon>
        <taxon>Actinomycetes</taxon>
        <taxon>Bifidobacteriales</taxon>
        <taxon>Bifidobacteriaceae</taxon>
        <taxon>Bifidobacterium</taxon>
    </lineage>
</organism>
<comment type="subcellular location">
    <subcellularLocation>
        <location evidence="1">Cell envelope</location>
    </subcellularLocation>
</comment>
<dbReference type="GO" id="GO:0030001">
    <property type="term" value="P:metal ion transport"/>
    <property type="evidence" value="ECO:0007669"/>
    <property type="project" value="InterPro"/>
</dbReference>
<dbReference type="EMBL" id="AZMV01000004">
    <property type="protein sequence ID" value="ETY71353.1"/>
    <property type="molecule type" value="Genomic_DNA"/>
</dbReference>
<comment type="caution">
    <text evidence="7">The sequence shown here is derived from an EMBL/GenBank/DDBJ whole genome shotgun (WGS) entry which is preliminary data.</text>
</comment>
<dbReference type="SUPFAM" id="SSF53807">
    <property type="entry name" value="Helical backbone' metal receptor"/>
    <property type="match status" value="1"/>
</dbReference>
<dbReference type="RefSeq" id="WP_034875189.1">
    <property type="nucleotide sequence ID" value="NZ_AZMV01000004.1"/>
</dbReference>
<dbReference type="GeneID" id="97501352"/>
<keyword evidence="8" id="KW-1185">Reference proteome</keyword>
<keyword evidence="3" id="KW-0479">Metal-binding</keyword>
<gene>
    <name evidence="7" type="ORF">BMOU_0841</name>
</gene>
<evidence type="ECO:0000256" key="4">
    <source>
        <dbReference type="ARBA" id="ARBA00022729"/>
    </source>
</evidence>
<dbReference type="Gene3D" id="3.40.50.1980">
    <property type="entry name" value="Nitrogenase molybdenum iron protein domain"/>
    <property type="match status" value="1"/>
</dbReference>
<dbReference type="GO" id="GO:0046872">
    <property type="term" value="F:metal ion binding"/>
    <property type="evidence" value="ECO:0007669"/>
    <property type="project" value="UniProtKB-KW"/>
</dbReference>
<feature type="region of interest" description="Disordered" evidence="5">
    <location>
        <begin position="308"/>
        <end position="348"/>
    </location>
</feature>
<dbReference type="PANTHER" id="PTHR42953">
    <property type="entry name" value="HIGH-AFFINITY ZINC UPTAKE SYSTEM PROTEIN ZNUA-RELATED"/>
    <property type="match status" value="1"/>
</dbReference>
<evidence type="ECO:0000256" key="6">
    <source>
        <dbReference type="SAM" id="SignalP"/>
    </source>
</evidence>
<dbReference type="GO" id="GO:0030313">
    <property type="term" value="C:cell envelope"/>
    <property type="evidence" value="ECO:0007669"/>
    <property type="project" value="UniProtKB-SubCell"/>
</dbReference>
<dbReference type="AlphaFoldDB" id="W4N8F3"/>
<dbReference type="OrthoDB" id="5296019at2"/>
<keyword evidence="2" id="KW-0813">Transport</keyword>